<dbReference type="InterPro" id="IPR006260">
    <property type="entry name" value="TonB/TolA_C"/>
</dbReference>
<dbReference type="Gene3D" id="3.30.1150.10">
    <property type="match status" value="1"/>
</dbReference>
<protein>
    <submittedName>
        <fullName evidence="7">Energy transducer TonB</fullName>
    </submittedName>
</protein>
<feature type="signal peptide" evidence="5">
    <location>
        <begin position="1"/>
        <end position="21"/>
    </location>
</feature>
<dbReference type="Proteomes" id="UP000502611">
    <property type="component" value="Chromosome"/>
</dbReference>
<dbReference type="GO" id="GO:0055085">
    <property type="term" value="P:transmembrane transport"/>
    <property type="evidence" value="ECO:0007669"/>
    <property type="project" value="InterPro"/>
</dbReference>
<dbReference type="InterPro" id="IPR037682">
    <property type="entry name" value="TonB_C"/>
</dbReference>
<dbReference type="AlphaFoldDB" id="A0A6M4G3W7"/>
<dbReference type="RefSeq" id="WP_169860149.1">
    <property type="nucleotide sequence ID" value="NZ_CP053021.1"/>
</dbReference>
<comment type="subcellular location">
    <subcellularLocation>
        <location evidence="1">Membrane</location>
        <topology evidence="1">Single-pass membrane protein</topology>
    </subcellularLocation>
</comment>
<reference evidence="7 8" key="1">
    <citation type="submission" date="2020-04" db="EMBL/GenBank/DDBJ databases">
        <title>The Whole Genome Analysis of High salt-tolerant Sphingobium yanoikuyae YC-XJ2 with Aryl organophosphorus flame retardants (aryl-OPFRs)-degrading capacity and characteristics of Related phosphotriesterase.</title>
        <authorList>
            <person name="Li X."/>
        </authorList>
    </citation>
    <scope>NUCLEOTIDE SEQUENCE [LARGE SCALE GENOMIC DNA]</scope>
    <source>
        <strain evidence="7 8">YC-XJ2</strain>
    </source>
</reference>
<keyword evidence="3" id="KW-1133">Transmembrane helix</keyword>
<evidence type="ECO:0000256" key="5">
    <source>
        <dbReference type="SAM" id="SignalP"/>
    </source>
</evidence>
<name>A0A6M4G3W7_SPHYA</name>
<evidence type="ECO:0000256" key="3">
    <source>
        <dbReference type="ARBA" id="ARBA00022989"/>
    </source>
</evidence>
<proteinExistence type="predicted"/>
<dbReference type="EMBL" id="CP053021">
    <property type="protein sequence ID" value="QJR01254.1"/>
    <property type="molecule type" value="Genomic_DNA"/>
</dbReference>
<evidence type="ECO:0000259" key="6">
    <source>
        <dbReference type="PROSITE" id="PS52015"/>
    </source>
</evidence>
<sequence length="179" mass="18934">MKLLFCLCLAVPLLLPAASRAQSSAPSIDVTAPTTAPPTLDRWVERTGNILSNRLRYPTILSGPEEGIVQVKFACSDSGAPAGIALLNSSGSRQLDKAAMRAIQSIPTLHPLPAGIGAGQNYVATILFATTQASYNRQIRDLQRQALDNNARFARRAGGPAMAMAIALLDTPDTPRAVN</sequence>
<dbReference type="SUPFAM" id="SSF74653">
    <property type="entry name" value="TolA/TonB C-terminal domain"/>
    <property type="match status" value="1"/>
</dbReference>
<accession>A0A6M4G3W7</accession>
<keyword evidence="5" id="KW-0732">Signal</keyword>
<dbReference type="Pfam" id="PF03544">
    <property type="entry name" value="TonB_C"/>
    <property type="match status" value="1"/>
</dbReference>
<evidence type="ECO:0000256" key="1">
    <source>
        <dbReference type="ARBA" id="ARBA00004167"/>
    </source>
</evidence>
<gene>
    <name evidence="7" type="ORF">HH800_02985</name>
</gene>
<organism evidence="7 8">
    <name type="scientific">Sphingobium yanoikuyae</name>
    <name type="common">Sphingomonas yanoikuyae</name>
    <dbReference type="NCBI Taxonomy" id="13690"/>
    <lineage>
        <taxon>Bacteria</taxon>
        <taxon>Pseudomonadati</taxon>
        <taxon>Pseudomonadota</taxon>
        <taxon>Alphaproteobacteria</taxon>
        <taxon>Sphingomonadales</taxon>
        <taxon>Sphingomonadaceae</taxon>
        <taxon>Sphingobium</taxon>
    </lineage>
</organism>
<evidence type="ECO:0000256" key="2">
    <source>
        <dbReference type="ARBA" id="ARBA00022692"/>
    </source>
</evidence>
<evidence type="ECO:0000313" key="7">
    <source>
        <dbReference type="EMBL" id="QJR01254.1"/>
    </source>
</evidence>
<feature type="chain" id="PRO_5027089104" evidence="5">
    <location>
        <begin position="22"/>
        <end position="179"/>
    </location>
</feature>
<keyword evidence="4" id="KW-0472">Membrane</keyword>
<evidence type="ECO:0000256" key="4">
    <source>
        <dbReference type="ARBA" id="ARBA00023136"/>
    </source>
</evidence>
<dbReference type="PROSITE" id="PS52015">
    <property type="entry name" value="TONB_CTD"/>
    <property type="match status" value="1"/>
</dbReference>
<dbReference type="GO" id="GO:0016020">
    <property type="term" value="C:membrane"/>
    <property type="evidence" value="ECO:0007669"/>
    <property type="project" value="UniProtKB-SubCell"/>
</dbReference>
<feature type="domain" description="TonB C-terminal" evidence="6">
    <location>
        <begin position="42"/>
        <end position="137"/>
    </location>
</feature>
<evidence type="ECO:0000313" key="8">
    <source>
        <dbReference type="Proteomes" id="UP000502611"/>
    </source>
</evidence>
<dbReference type="NCBIfam" id="TIGR01352">
    <property type="entry name" value="tonB_Cterm"/>
    <property type="match status" value="1"/>
</dbReference>
<keyword evidence="2" id="KW-0812">Transmembrane</keyword>